<keyword evidence="2" id="KW-1185">Reference proteome</keyword>
<accession>A0AA36GNJ3</accession>
<gene>
    <name evidence="1" type="ORF">CYNAS_LOCUS7388</name>
</gene>
<evidence type="ECO:0000313" key="2">
    <source>
        <dbReference type="Proteomes" id="UP001176961"/>
    </source>
</evidence>
<protein>
    <submittedName>
        <fullName evidence="1">Uncharacterized protein</fullName>
    </submittedName>
</protein>
<dbReference type="AlphaFoldDB" id="A0AA36GNJ3"/>
<proteinExistence type="predicted"/>
<dbReference type="Proteomes" id="UP001176961">
    <property type="component" value="Unassembled WGS sequence"/>
</dbReference>
<sequence length="167" mass="19033">MAIAAPIDANEKSKVPTKRRPNLVGFGKSKTEVGEVRARLCIIFRAVFYNLLEQLQSDLALGKVQKNDGVYMPQAGSNAIGRYKIYKEYDCELEGIAYKVAVNVRQRELLQKISRSRGGKFRDHKKAEAKGPPIHLCQNLRITPNTPLYWQGEPYNLCWDTDICQKY</sequence>
<evidence type="ECO:0000313" key="1">
    <source>
        <dbReference type="EMBL" id="CAJ0595405.1"/>
    </source>
</evidence>
<reference evidence="1" key="1">
    <citation type="submission" date="2023-07" db="EMBL/GenBank/DDBJ databases">
        <authorList>
            <consortium name="CYATHOMIX"/>
        </authorList>
    </citation>
    <scope>NUCLEOTIDE SEQUENCE</scope>
    <source>
        <strain evidence="1">N/A</strain>
    </source>
</reference>
<dbReference type="EMBL" id="CATQJL010000112">
    <property type="protein sequence ID" value="CAJ0595405.1"/>
    <property type="molecule type" value="Genomic_DNA"/>
</dbReference>
<organism evidence="1 2">
    <name type="scientific">Cylicocyclus nassatus</name>
    <name type="common">Nematode worm</name>
    <dbReference type="NCBI Taxonomy" id="53992"/>
    <lineage>
        <taxon>Eukaryota</taxon>
        <taxon>Metazoa</taxon>
        <taxon>Ecdysozoa</taxon>
        <taxon>Nematoda</taxon>
        <taxon>Chromadorea</taxon>
        <taxon>Rhabditida</taxon>
        <taxon>Rhabditina</taxon>
        <taxon>Rhabditomorpha</taxon>
        <taxon>Strongyloidea</taxon>
        <taxon>Strongylidae</taxon>
        <taxon>Cylicocyclus</taxon>
    </lineage>
</organism>
<comment type="caution">
    <text evidence="1">The sequence shown here is derived from an EMBL/GenBank/DDBJ whole genome shotgun (WGS) entry which is preliminary data.</text>
</comment>
<name>A0AA36GNJ3_CYLNA</name>